<accession>A0ABQ4PHZ6</accession>
<reference evidence="1 2" key="1">
    <citation type="submission" date="2021-05" db="EMBL/GenBank/DDBJ databases">
        <title>Molecular characterization for Shewanella algae harboring chromosomal blaOXA-55-like strains isolated from clinical and environment sample.</title>
        <authorList>
            <person name="Ohama Y."/>
            <person name="Aoki K."/>
            <person name="Harada S."/>
            <person name="Moriya K."/>
            <person name="Ishii Y."/>
            <person name="Tateda K."/>
        </authorList>
    </citation>
    <scope>NUCLEOTIDE SEQUENCE [LARGE SCALE GENOMIC DNA]</scope>
    <source>
        <strain evidence="1 2">MBTL60-118</strain>
    </source>
</reference>
<protein>
    <submittedName>
        <fullName evidence="1">Uncharacterized protein</fullName>
    </submittedName>
</protein>
<evidence type="ECO:0000313" key="2">
    <source>
        <dbReference type="Proteomes" id="UP000773469"/>
    </source>
</evidence>
<keyword evidence="2" id="KW-1185">Reference proteome</keyword>
<gene>
    <name evidence="1" type="ORF">TUM3794_39890</name>
</gene>
<dbReference type="EMBL" id="BPEU01000133">
    <property type="protein sequence ID" value="GIU47172.1"/>
    <property type="molecule type" value="Genomic_DNA"/>
</dbReference>
<dbReference type="Proteomes" id="UP000773469">
    <property type="component" value="Unassembled WGS sequence"/>
</dbReference>
<evidence type="ECO:0000313" key="1">
    <source>
        <dbReference type="EMBL" id="GIU47172.1"/>
    </source>
</evidence>
<organism evidence="1 2">
    <name type="scientific">Shewanella colwelliana</name>
    <name type="common">Alteromonas colwelliana</name>
    <dbReference type="NCBI Taxonomy" id="23"/>
    <lineage>
        <taxon>Bacteria</taxon>
        <taxon>Pseudomonadati</taxon>
        <taxon>Pseudomonadota</taxon>
        <taxon>Gammaproteobacteria</taxon>
        <taxon>Alteromonadales</taxon>
        <taxon>Shewanellaceae</taxon>
        <taxon>Shewanella</taxon>
    </lineage>
</organism>
<proteinExistence type="predicted"/>
<sequence length="53" mass="5960">MWTLTGVELFEIAFLSSDVKQSKILLNILSLEIVSVHSNMAYRNVSIEFTASL</sequence>
<comment type="caution">
    <text evidence="1">The sequence shown here is derived from an EMBL/GenBank/DDBJ whole genome shotgun (WGS) entry which is preliminary data.</text>
</comment>
<name>A0ABQ4PHZ6_SHECO</name>